<keyword evidence="2" id="KW-1185">Reference proteome</keyword>
<accession>A0ABV4T802</accession>
<name>A0ABV4T802_9EURY</name>
<evidence type="ECO:0000313" key="1">
    <source>
        <dbReference type="EMBL" id="MFA4805272.1"/>
    </source>
</evidence>
<sequence length="44" mass="4966">MLEKVVYGKRDVADLINGKKANSEFRGDAIIPTARDDMVRFVLL</sequence>
<dbReference type="EMBL" id="JARRIG010000007">
    <property type="protein sequence ID" value="MFA4805272.1"/>
    <property type="molecule type" value="Genomic_DNA"/>
</dbReference>
<dbReference type="Proteomes" id="UP001571980">
    <property type="component" value="Unassembled WGS sequence"/>
</dbReference>
<evidence type="ECO:0000313" key="2">
    <source>
        <dbReference type="Proteomes" id="UP001571980"/>
    </source>
</evidence>
<comment type="caution">
    <text evidence="1">The sequence shown here is derived from an EMBL/GenBank/DDBJ whole genome shotgun (WGS) entry which is preliminary data.</text>
</comment>
<organism evidence="1 2">
    <name type="scientific">Pyrococcus kukulkanii</name>
    <dbReference type="NCBI Taxonomy" id="1609559"/>
    <lineage>
        <taxon>Archaea</taxon>
        <taxon>Methanobacteriati</taxon>
        <taxon>Methanobacteriota</taxon>
        <taxon>Thermococci</taxon>
        <taxon>Thermococcales</taxon>
        <taxon>Thermococcaceae</taxon>
        <taxon>Pyrococcus</taxon>
    </lineage>
</organism>
<gene>
    <name evidence="1" type="ORF">P8X34_11090</name>
</gene>
<protein>
    <submittedName>
        <fullName evidence="1">Uncharacterized protein</fullName>
    </submittedName>
</protein>
<proteinExistence type="predicted"/>
<reference evidence="1 2" key="1">
    <citation type="submission" date="2023-03" db="EMBL/GenBank/DDBJ databases">
        <title>Speciation in Pyrococcus: adaptation to high temperature as a mechanism.</title>
        <authorList>
            <person name="Gu J."/>
        </authorList>
    </citation>
    <scope>NUCLEOTIDE SEQUENCE [LARGE SCALE GENOMIC DNA]</scope>
    <source>
        <strain evidence="1 2">LMOA34</strain>
    </source>
</reference>
<dbReference type="RefSeq" id="WP_372824771.1">
    <property type="nucleotide sequence ID" value="NZ_JARRIG010000007.1"/>
</dbReference>